<dbReference type="KEGG" id="pyc:TQ32_03590"/>
<keyword evidence="4" id="KW-1185">Reference proteome</keyword>
<sequence length="104" mass="11825">MVKRVKLGHHYYYIVTPEELKNGKYKGKNIVIEGEIENKPVIEFLPMELPSYRTIFTLAGLKIEFSGTPYVKIGERIKVYGVFVGDGIIARAIETEGAIYLTEE</sequence>
<dbReference type="RefSeq" id="WP_068324700.1">
    <property type="nucleotide sequence ID" value="NZ_CP010835.1"/>
</dbReference>
<evidence type="ECO:0000313" key="1">
    <source>
        <dbReference type="EMBL" id="AMM54962.1"/>
    </source>
</evidence>
<evidence type="ECO:0000313" key="2">
    <source>
        <dbReference type="EMBL" id="MFA4805058.1"/>
    </source>
</evidence>
<reference evidence="2 4" key="3">
    <citation type="submission" date="2023-03" db="EMBL/GenBank/DDBJ databases">
        <title>Speciation in Pyrococcus: adaptation to high temperature as a mechanism.</title>
        <authorList>
            <person name="Gu J."/>
        </authorList>
    </citation>
    <scope>NUCLEOTIDE SEQUENCE [LARGE SCALE GENOMIC DNA]</scope>
    <source>
        <strain evidence="2 4">LMOA34</strain>
    </source>
</reference>
<evidence type="ECO:0000313" key="4">
    <source>
        <dbReference type="Proteomes" id="UP001571980"/>
    </source>
</evidence>
<evidence type="ECO:0000313" key="3">
    <source>
        <dbReference type="Proteomes" id="UP000070587"/>
    </source>
</evidence>
<dbReference type="STRING" id="1609559.TQ32_03590"/>
<proteinExistence type="predicted"/>
<protein>
    <submittedName>
        <fullName evidence="1">GTP-binding protein</fullName>
    </submittedName>
</protein>
<organism evidence="1 3">
    <name type="scientific">Pyrococcus kukulkanii</name>
    <dbReference type="NCBI Taxonomy" id="1609559"/>
    <lineage>
        <taxon>Archaea</taxon>
        <taxon>Methanobacteriati</taxon>
        <taxon>Methanobacteriota</taxon>
        <taxon>Thermococci</taxon>
        <taxon>Thermococcales</taxon>
        <taxon>Thermococcaceae</taxon>
        <taxon>Pyrococcus</taxon>
    </lineage>
</organism>
<dbReference type="GeneID" id="28490888"/>
<dbReference type="AlphaFoldDB" id="A0A127BCB6"/>
<dbReference type="EMBL" id="CP010835">
    <property type="protein sequence ID" value="AMM54962.1"/>
    <property type="molecule type" value="Genomic_DNA"/>
</dbReference>
<name>A0A127BCB6_9EURY</name>
<dbReference type="EMBL" id="JARRIG010000006">
    <property type="protein sequence ID" value="MFA4805058.1"/>
    <property type="molecule type" value="Genomic_DNA"/>
</dbReference>
<gene>
    <name evidence="2" type="ORF">P8X34_10015</name>
    <name evidence="1" type="ORF">TQ32_03590</name>
</gene>
<dbReference type="Proteomes" id="UP001571980">
    <property type="component" value="Unassembled WGS sequence"/>
</dbReference>
<reference evidence="1 3" key="2">
    <citation type="journal article" date="2016" name="Int. J. Syst. Evol. Microbiol.">
        <title>Pyrococcus kukulkanii sp. nov., a hyperthermophilic, piezophilic archaeon isolated from a deep-sea hydrothermal vent.</title>
        <authorList>
            <person name="Callac N."/>
            <person name="Oger P."/>
            <person name="Lesongeur F."/>
            <person name="Rattray J.E."/>
            <person name="Vannier P."/>
            <person name="Michoud G."/>
            <person name="Beauverger M."/>
            <person name="Gayet N."/>
            <person name="Rouxel O."/>
            <person name="Jebbar M."/>
            <person name="Godfroy A."/>
        </authorList>
    </citation>
    <scope>NUCLEOTIDE SEQUENCE [LARGE SCALE GENOMIC DNA]</scope>
    <source>
        <strain evidence="1 3">NCB100</strain>
    </source>
</reference>
<dbReference type="OrthoDB" id="84940at2157"/>
<dbReference type="PATRIC" id="fig|1609559.3.peg.748"/>
<accession>A0A127BCB6</accession>
<reference evidence="3" key="1">
    <citation type="submission" date="2015-02" db="EMBL/GenBank/DDBJ databases">
        <title>Pyrococcus kukulkanii sp. nov., a novel hyperthermophilic archaeon isolated from a deep-sea hydrothermal vent at the Guaymas Basin.</title>
        <authorList>
            <person name="Oger P.M."/>
            <person name="Callac N."/>
            <person name="Jebbar M."/>
            <person name="Godfroy A."/>
        </authorList>
    </citation>
    <scope>NUCLEOTIDE SEQUENCE [LARGE SCALE GENOMIC DNA]</scope>
    <source>
        <strain evidence="3">NCB100</strain>
    </source>
</reference>
<dbReference type="Proteomes" id="UP000070587">
    <property type="component" value="Chromosome"/>
</dbReference>